<dbReference type="SUPFAM" id="SSF47370">
    <property type="entry name" value="Bromodomain"/>
    <property type="match status" value="1"/>
</dbReference>
<dbReference type="Gene3D" id="1.20.920.10">
    <property type="entry name" value="Bromodomain-like"/>
    <property type="match status" value="1"/>
</dbReference>
<evidence type="ECO:0000256" key="3">
    <source>
        <dbReference type="ARBA" id="ARBA00022840"/>
    </source>
</evidence>
<dbReference type="GO" id="GO:0006325">
    <property type="term" value="P:chromatin organization"/>
    <property type="evidence" value="ECO:0007669"/>
    <property type="project" value="UniProtKB-ARBA"/>
</dbReference>
<dbReference type="Pfam" id="PF00270">
    <property type="entry name" value="DEAD"/>
    <property type="match status" value="1"/>
</dbReference>
<feature type="domain" description="Bromo" evidence="11">
    <location>
        <begin position="668"/>
        <end position="734"/>
    </location>
</feature>
<dbReference type="EC" id="5.6.2.4" evidence="8"/>
<feature type="domain" description="Helicase ATP-binding" evidence="12">
    <location>
        <begin position="67"/>
        <end position="210"/>
    </location>
</feature>
<dbReference type="SMART" id="SM00297">
    <property type="entry name" value="BROMO"/>
    <property type="match status" value="1"/>
</dbReference>
<feature type="domain" description="Helicase C-terminal" evidence="13">
    <location>
        <begin position="235"/>
        <end position="415"/>
    </location>
</feature>
<dbReference type="SMART" id="SM00490">
    <property type="entry name" value="HELICc"/>
    <property type="match status" value="1"/>
</dbReference>
<dbReference type="PROSITE" id="PS50014">
    <property type="entry name" value="BROMODOMAIN_2"/>
    <property type="match status" value="1"/>
</dbReference>
<evidence type="ECO:0000256" key="4">
    <source>
        <dbReference type="ARBA" id="ARBA00023117"/>
    </source>
</evidence>
<sequence length="895" mass="101022">MLQACIVEEKKVMERFQAAQADLMHFRNSPMRNAQGDAMRVANIARLQQEYAAARQRTAAVKAQMGIHPLNALMDAQVKDLLDKGIQAVALNSSSKAEELFEEITMDPSQPPTRHLKHQVILTSPETALKSSFHEKLLKTDEFKSACVSVVVDEAHCIAEWGGDFRPHYDAVGKLLARCPSHVPVLIASATMPQDVRELIAEKLDLGENYDLVAVSNAKPNVGLSVRVIQHPIQTYADLLFLFPNDTNPEDFKQTLIYVNTRKEAEAIQDFLRAHCPPTMSPDTIEFYHRNIGNRKTEVEEKLRSGYLKIVIATDALGMGMDFKNVLRVVLWLEPRSFLSFVQKVGRCARSPHDIGQAILFVTRASMARHVSDFDRDEASDDENGEDRAEIDEEIIDRAMDPVDREAVIDEDEPEYNSGSNAEPDPDLVVKRKRRKVKSAREARDLAYLTFIIATNRCRRLPWDEFFGNHAKMPLFPEPQELDVPCCDNCAPRYFPIERISLRLPYPTRAGRSSKPTEQLQTELEAALKQWRTRVIAQDYPDQRNVTSRQILSDATLAKIVARPAVVERFGSDVFRHIIPWQWATRYGNQVIAIVKWHLALYPDPEQRRREEAAERQHASIAEKDRQNRLVALFHECYNAVHDLETGEVVARGRGKDKKEVRELKCEPFLRLPSSKHWPDYYKIIKTPISMAHINRMMKMKAESGYASLSQYVDAWRIMFANARTFNREDSDIYRTADELEKSTIFNFSLPKFCSSSCFLSSLRDSSTASCAAFSLNILSLYSSVCRYFIIPRLFQTCLEVCGLPVRGRLGLDSTDGLGLDAGDCTGLSEGYWIGLEKTKEDVCGSAIESDWGNTRVGLGLGFDGDRIKFPFGGGKRRLLLGVFGGGGGSGSEDD</sequence>
<dbReference type="GO" id="GO:0005524">
    <property type="term" value="F:ATP binding"/>
    <property type="evidence" value="ECO:0007669"/>
    <property type="project" value="UniProtKB-KW"/>
</dbReference>
<keyword evidence="3" id="KW-0067">ATP-binding</keyword>
<evidence type="ECO:0000259" key="12">
    <source>
        <dbReference type="PROSITE" id="PS51192"/>
    </source>
</evidence>
<dbReference type="GO" id="GO:0005694">
    <property type="term" value="C:chromosome"/>
    <property type="evidence" value="ECO:0007669"/>
    <property type="project" value="TreeGrafter"/>
</dbReference>
<keyword evidence="6" id="KW-0413">Isomerase</keyword>
<dbReference type="InterPro" id="IPR001650">
    <property type="entry name" value="Helicase_C-like"/>
</dbReference>
<dbReference type="EMBL" id="JAACJM010000048">
    <property type="protein sequence ID" value="KAF5358786.1"/>
    <property type="molecule type" value="Genomic_DNA"/>
</dbReference>
<dbReference type="PROSITE" id="PS51192">
    <property type="entry name" value="HELICASE_ATP_BIND_1"/>
    <property type="match status" value="1"/>
</dbReference>
<dbReference type="OrthoDB" id="10261556at2759"/>
<evidence type="ECO:0000313" key="14">
    <source>
        <dbReference type="EMBL" id="KAF5358786.1"/>
    </source>
</evidence>
<evidence type="ECO:0000256" key="1">
    <source>
        <dbReference type="ARBA" id="ARBA00005446"/>
    </source>
</evidence>
<dbReference type="Proteomes" id="UP000559256">
    <property type="component" value="Unassembled WGS sequence"/>
</dbReference>
<keyword evidence="15" id="KW-1185">Reference proteome</keyword>
<dbReference type="SUPFAM" id="SSF52540">
    <property type="entry name" value="P-loop containing nucleoside triphosphate hydrolases"/>
    <property type="match status" value="1"/>
</dbReference>
<dbReference type="PRINTS" id="PR00503">
    <property type="entry name" value="BROMODOMAIN"/>
</dbReference>
<evidence type="ECO:0000256" key="6">
    <source>
        <dbReference type="ARBA" id="ARBA00023235"/>
    </source>
</evidence>
<dbReference type="PANTHER" id="PTHR13710:SF105">
    <property type="entry name" value="ATP-DEPENDENT DNA HELICASE Q1"/>
    <property type="match status" value="1"/>
</dbReference>
<evidence type="ECO:0000259" key="11">
    <source>
        <dbReference type="PROSITE" id="PS50014"/>
    </source>
</evidence>
<dbReference type="Gene3D" id="3.40.50.300">
    <property type="entry name" value="P-loop containing nucleotide triphosphate hydrolases"/>
    <property type="match status" value="2"/>
</dbReference>
<keyword evidence="5" id="KW-0238">DNA-binding</keyword>
<evidence type="ECO:0000256" key="5">
    <source>
        <dbReference type="ARBA" id="ARBA00023125"/>
    </source>
</evidence>
<dbReference type="InterPro" id="IPR011545">
    <property type="entry name" value="DEAD/DEAH_box_helicase_dom"/>
</dbReference>
<accession>A0A8H5G5V3</accession>
<dbReference type="GO" id="GO:0009378">
    <property type="term" value="F:four-way junction helicase activity"/>
    <property type="evidence" value="ECO:0007669"/>
    <property type="project" value="TreeGrafter"/>
</dbReference>
<organism evidence="14 15">
    <name type="scientific">Tetrapyrgos nigripes</name>
    <dbReference type="NCBI Taxonomy" id="182062"/>
    <lineage>
        <taxon>Eukaryota</taxon>
        <taxon>Fungi</taxon>
        <taxon>Dikarya</taxon>
        <taxon>Basidiomycota</taxon>
        <taxon>Agaricomycotina</taxon>
        <taxon>Agaricomycetes</taxon>
        <taxon>Agaricomycetidae</taxon>
        <taxon>Agaricales</taxon>
        <taxon>Marasmiineae</taxon>
        <taxon>Marasmiaceae</taxon>
        <taxon>Tetrapyrgos</taxon>
    </lineage>
</organism>
<dbReference type="GO" id="GO:0003677">
    <property type="term" value="F:DNA binding"/>
    <property type="evidence" value="ECO:0007669"/>
    <property type="project" value="UniProtKB-KW"/>
</dbReference>
<keyword evidence="4 9" id="KW-0103">Bromodomain</keyword>
<evidence type="ECO:0000256" key="8">
    <source>
        <dbReference type="ARBA" id="ARBA00034808"/>
    </source>
</evidence>
<dbReference type="GO" id="GO:0005737">
    <property type="term" value="C:cytoplasm"/>
    <property type="evidence" value="ECO:0007669"/>
    <property type="project" value="TreeGrafter"/>
</dbReference>
<gene>
    <name evidence="14" type="ORF">D9758_008600</name>
</gene>
<dbReference type="InterPro" id="IPR014001">
    <property type="entry name" value="Helicase_ATP-bd"/>
</dbReference>
<comment type="similarity">
    <text evidence="1">Belongs to the helicase family. RecQ subfamily.</text>
</comment>
<evidence type="ECO:0000259" key="13">
    <source>
        <dbReference type="PROSITE" id="PS51194"/>
    </source>
</evidence>
<dbReference type="AlphaFoldDB" id="A0A8H5G5V3"/>
<dbReference type="PANTHER" id="PTHR13710">
    <property type="entry name" value="DNA HELICASE RECQ FAMILY MEMBER"/>
    <property type="match status" value="1"/>
</dbReference>
<dbReference type="PROSITE" id="PS51194">
    <property type="entry name" value="HELICASE_CTER"/>
    <property type="match status" value="1"/>
</dbReference>
<keyword evidence="2" id="KW-0547">Nucleotide-binding</keyword>
<dbReference type="InterPro" id="IPR001487">
    <property type="entry name" value="Bromodomain"/>
</dbReference>
<feature type="region of interest" description="Disordered" evidence="10">
    <location>
        <begin position="410"/>
        <end position="430"/>
    </location>
</feature>
<dbReference type="InterPro" id="IPR027417">
    <property type="entry name" value="P-loop_NTPase"/>
</dbReference>
<evidence type="ECO:0000313" key="15">
    <source>
        <dbReference type="Proteomes" id="UP000559256"/>
    </source>
</evidence>
<feature type="region of interest" description="Disordered" evidence="10">
    <location>
        <begin position="373"/>
        <end position="393"/>
    </location>
</feature>
<feature type="compositionally biased region" description="Acidic residues" evidence="10">
    <location>
        <begin position="375"/>
        <end position="393"/>
    </location>
</feature>
<proteinExistence type="inferred from homology"/>
<dbReference type="Pfam" id="PF00271">
    <property type="entry name" value="Helicase_C"/>
    <property type="match status" value="1"/>
</dbReference>
<comment type="catalytic activity">
    <reaction evidence="7">
        <text>Couples ATP hydrolysis with the unwinding of duplex DNA by translocating in the 3'-5' direction.</text>
        <dbReference type="EC" id="5.6.2.4"/>
    </reaction>
</comment>
<evidence type="ECO:0000256" key="10">
    <source>
        <dbReference type="SAM" id="MobiDB-lite"/>
    </source>
</evidence>
<evidence type="ECO:0000256" key="9">
    <source>
        <dbReference type="PROSITE-ProRule" id="PRU00035"/>
    </source>
</evidence>
<dbReference type="Pfam" id="PF00439">
    <property type="entry name" value="Bromodomain"/>
    <property type="match status" value="1"/>
</dbReference>
<dbReference type="InterPro" id="IPR036427">
    <property type="entry name" value="Bromodomain-like_sf"/>
</dbReference>
<comment type="caution">
    <text evidence="14">The sequence shown here is derived from an EMBL/GenBank/DDBJ whole genome shotgun (WGS) entry which is preliminary data.</text>
</comment>
<dbReference type="GO" id="GO:0043138">
    <property type="term" value="F:3'-5' DNA helicase activity"/>
    <property type="evidence" value="ECO:0007669"/>
    <property type="project" value="UniProtKB-EC"/>
</dbReference>
<name>A0A8H5G5V3_9AGAR</name>
<reference evidence="14 15" key="1">
    <citation type="journal article" date="2020" name="ISME J.">
        <title>Uncovering the hidden diversity of litter-decomposition mechanisms in mushroom-forming fungi.</title>
        <authorList>
            <person name="Floudas D."/>
            <person name="Bentzer J."/>
            <person name="Ahren D."/>
            <person name="Johansson T."/>
            <person name="Persson P."/>
            <person name="Tunlid A."/>
        </authorList>
    </citation>
    <scope>NUCLEOTIDE SEQUENCE [LARGE SCALE GENOMIC DNA]</scope>
    <source>
        <strain evidence="14 15">CBS 291.85</strain>
    </source>
</reference>
<dbReference type="GO" id="GO:0000724">
    <property type="term" value="P:double-strand break repair via homologous recombination"/>
    <property type="evidence" value="ECO:0007669"/>
    <property type="project" value="TreeGrafter"/>
</dbReference>
<evidence type="ECO:0000256" key="7">
    <source>
        <dbReference type="ARBA" id="ARBA00034617"/>
    </source>
</evidence>
<protein>
    <recommendedName>
        <fullName evidence="8">DNA 3'-5' helicase</fullName>
        <ecNumber evidence="8">5.6.2.4</ecNumber>
    </recommendedName>
</protein>
<evidence type="ECO:0000256" key="2">
    <source>
        <dbReference type="ARBA" id="ARBA00022741"/>
    </source>
</evidence>